<dbReference type="EMBL" id="FN649729">
    <property type="protein sequence ID" value="CBN79057.1"/>
    <property type="molecule type" value="Genomic_DNA"/>
</dbReference>
<dbReference type="PANTHER" id="PTHR36124:SF1">
    <property type="entry name" value="ER-BOUND OXYGENASE MPAB_MPAB'_RUBBER OXYGENASE CATALYTIC DOMAIN-CONTAINING PROTEIN"/>
    <property type="match status" value="1"/>
</dbReference>
<dbReference type="AlphaFoldDB" id="D8LGK0"/>
<keyword evidence="1" id="KW-1133">Transmembrane helix</keyword>
<accession>D8LGK0</accession>
<protein>
    <recommendedName>
        <fullName evidence="2">ER-bound oxygenase mpaB/mpaB'/Rubber oxygenase catalytic domain-containing protein</fullName>
    </recommendedName>
</protein>
<name>D8LGK0_ECTSI</name>
<dbReference type="InParanoid" id="D8LGK0"/>
<feature type="transmembrane region" description="Helical" evidence="1">
    <location>
        <begin position="6"/>
        <end position="27"/>
    </location>
</feature>
<dbReference type="STRING" id="2880.D8LGK0"/>
<dbReference type="GO" id="GO:0016491">
    <property type="term" value="F:oxidoreductase activity"/>
    <property type="evidence" value="ECO:0007669"/>
    <property type="project" value="InterPro"/>
</dbReference>
<dbReference type="OrthoDB" id="545169at2759"/>
<feature type="domain" description="ER-bound oxygenase mpaB/mpaB'/Rubber oxygenase catalytic" evidence="2">
    <location>
        <begin position="84"/>
        <end position="264"/>
    </location>
</feature>
<dbReference type="PANTHER" id="PTHR36124">
    <property type="match status" value="1"/>
</dbReference>
<dbReference type="OMA" id="TLGRHMG"/>
<dbReference type="Proteomes" id="UP000002630">
    <property type="component" value="Linkage Group LG04"/>
</dbReference>
<evidence type="ECO:0000313" key="3">
    <source>
        <dbReference type="EMBL" id="CBN79057.1"/>
    </source>
</evidence>
<dbReference type="InterPro" id="IPR018713">
    <property type="entry name" value="MPAB/Lcp_cat_dom"/>
</dbReference>
<sequence length="386" mass="42651">MMDAGIVATGSGGLAALAVYLGVVQLLRFRRIRRLRKSLDAKEDCSEVVRQMVQLEFPFLMTKSLEFALFATYGVPSISKLLDKTGEFRKHVGKRYDDTDFILREYLESGKDGDRGRTAMGRLNAIHSMYAKEISNADMLFTLSQFVTARALWINRYGWRRCTDLETEALLAHYGEMGRRMGIKGVDSWKTWQDADDFQAAYAKEHFRFAASNAAIAGVTVDLFVSLVPSKALQSAARWGVYALIDPPLLKAFGFPTAPTLLQWFMKGSLWMRALFIRFLLPPRPDFMAVRRTPLSGVAEGESSSDVLVKPVYDPFHDVQLGCLYYRDGYKIEDLGPATCPAGRLFEGLPSYTGKGGGGSGPVICGADGTSPLAFNAAGKAKDKSI</sequence>
<reference evidence="3 4" key="1">
    <citation type="journal article" date="2010" name="Nature">
        <title>The Ectocarpus genome and the independent evolution of multicellularity in brown algae.</title>
        <authorList>
            <person name="Cock J.M."/>
            <person name="Sterck L."/>
            <person name="Rouze P."/>
            <person name="Scornet D."/>
            <person name="Allen A.E."/>
            <person name="Amoutzias G."/>
            <person name="Anthouard V."/>
            <person name="Artiguenave F."/>
            <person name="Aury J.M."/>
            <person name="Badger J.H."/>
            <person name="Beszteri B."/>
            <person name="Billiau K."/>
            <person name="Bonnet E."/>
            <person name="Bothwell J.H."/>
            <person name="Bowler C."/>
            <person name="Boyen C."/>
            <person name="Brownlee C."/>
            <person name="Carrano C.J."/>
            <person name="Charrier B."/>
            <person name="Cho G.Y."/>
            <person name="Coelho S.M."/>
            <person name="Collen J."/>
            <person name="Corre E."/>
            <person name="Da Silva C."/>
            <person name="Delage L."/>
            <person name="Delaroque N."/>
            <person name="Dittami S.M."/>
            <person name="Doulbeau S."/>
            <person name="Elias M."/>
            <person name="Farnham G."/>
            <person name="Gachon C.M."/>
            <person name="Gschloessl B."/>
            <person name="Heesch S."/>
            <person name="Jabbari K."/>
            <person name="Jubin C."/>
            <person name="Kawai H."/>
            <person name="Kimura K."/>
            <person name="Kloareg B."/>
            <person name="Kupper F.C."/>
            <person name="Lang D."/>
            <person name="Le Bail A."/>
            <person name="Leblanc C."/>
            <person name="Lerouge P."/>
            <person name="Lohr M."/>
            <person name="Lopez P.J."/>
            <person name="Martens C."/>
            <person name="Maumus F."/>
            <person name="Michel G."/>
            <person name="Miranda-Saavedra D."/>
            <person name="Morales J."/>
            <person name="Moreau H."/>
            <person name="Motomura T."/>
            <person name="Nagasato C."/>
            <person name="Napoli C.A."/>
            <person name="Nelson D.R."/>
            <person name="Nyvall-Collen P."/>
            <person name="Peters A.F."/>
            <person name="Pommier C."/>
            <person name="Potin P."/>
            <person name="Poulain J."/>
            <person name="Quesneville H."/>
            <person name="Read B."/>
            <person name="Rensing S.A."/>
            <person name="Ritter A."/>
            <person name="Rousvoal S."/>
            <person name="Samanta M."/>
            <person name="Samson G."/>
            <person name="Schroeder D.C."/>
            <person name="Segurens B."/>
            <person name="Strittmatter M."/>
            <person name="Tonon T."/>
            <person name="Tregear J.W."/>
            <person name="Valentin K."/>
            <person name="von Dassow P."/>
            <person name="Yamagishi T."/>
            <person name="Van de Peer Y."/>
            <person name="Wincker P."/>
        </authorList>
    </citation>
    <scope>NUCLEOTIDE SEQUENCE [LARGE SCALE GENOMIC DNA]</scope>
    <source>
        <strain evidence="4">Ec32 / CCAP1310/4</strain>
    </source>
</reference>
<keyword evidence="1" id="KW-0812">Transmembrane</keyword>
<gene>
    <name evidence="3" type="ORF">Esi_0168_0062</name>
</gene>
<keyword evidence="4" id="KW-1185">Reference proteome</keyword>
<dbReference type="InterPro" id="IPR046366">
    <property type="entry name" value="MPAB"/>
</dbReference>
<evidence type="ECO:0000313" key="4">
    <source>
        <dbReference type="Proteomes" id="UP000002630"/>
    </source>
</evidence>
<dbReference type="Pfam" id="PF09995">
    <property type="entry name" value="MPAB_Lcp_cat"/>
    <property type="match status" value="1"/>
</dbReference>
<organism evidence="3 4">
    <name type="scientific">Ectocarpus siliculosus</name>
    <name type="common">Brown alga</name>
    <name type="synonym">Conferva siliculosa</name>
    <dbReference type="NCBI Taxonomy" id="2880"/>
    <lineage>
        <taxon>Eukaryota</taxon>
        <taxon>Sar</taxon>
        <taxon>Stramenopiles</taxon>
        <taxon>Ochrophyta</taxon>
        <taxon>PX clade</taxon>
        <taxon>Phaeophyceae</taxon>
        <taxon>Ectocarpales</taxon>
        <taxon>Ectocarpaceae</taxon>
        <taxon>Ectocarpus</taxon>
    </lineage>
</organism>
<dbReference type="EMBL" id="FN648201">
    <property type="protein sequence ID" value="CBN79057.1"/>
    <property type="molecule type" value="Genomic_DNA"/>
</dbReference>
<dbReference type="eggNOG" id="ENOG502S1KN">
    <property type="taxonomic scope" value="Eukaryota"/>
</dbReference>
<proteinExistence type="predicted"/>
<evidence type="ECO:0000259" key="2">
    <source>
        <dbReference type="Pfam" id="PF09995"/>
    </source>
</evidence>
<evidence type="ECO:0000256" key="1">
    <source>
        <dbReference type="SAM" id="Phobius"/>
    </source>
</evidence>
<keyword evidence="1" id="KW-0472">Membrane</keyword>